<evidence type="ECO:0000259" key="1">
    <source>
        <dbReference type="Pfam" id="PF13439"/>
    </source>
</evidence>
<proteinExistence type="predicted"/>
<dbReference type="PANTHER" id="PTHR12526:SF630">
    <property type="entry name" value="GLYCOSYLTRANSFERASE"/>
    <property type="match status" value="1"/>
</dbReference>
<keyword evidence="3" id="KW-1185">Reference proteome</keyword>
<dbReference type="Pfam" id="PF13439">
    <property type="entry name" value="Glyco_transf_4"/>
    <property type="match status" value="1"/>
</dbReference>
<feature type="domain" description="Glycosyltransferase subfamily 4-like N-terminal" evidence="1">
    <location>
        <begin position="18"/>
        <end position="174"/>
    </location>
</feature>
<dbReference type="InterPro" id="IPR017522">
    <property type="entry name" value="Sugar_tfrase_PEP-CTERM_Stp2"/>
</dbReference>
<name>A0ABN8AL75_9PROT</name>
<accession>A0ABN8AL75</accession>
<evidence type="ECO:0000313" key="3">
    <source>
        <dbReference type="Proteomes" id="UP000839052"/>
    </source>
</evidence>
<dbReference type="InterPro" id="IPR028098">
    <property type="entry name" value="Glyco_trans_4-like_N"/>
</dbReference>
<dbReference type="NCBIfam" id="TIGR03088">
    <property type="entry name" value="stp2"/>
    <property type="match status" value="1"/>
</dbReference>
<dbReference type="Proteomes" id="UP000839052">
    <property type="component" value="Chromosome"/>
</dbReference>
<sequence>MHANSPPLIVHVIHHFGVGGMENGIVNLINHMPPERYRHAIVCLTGYSEFRQRLNQPVELVALNKRAGNDVGLYGRLFRELRRLKPAIVHTRNLAALEGQVVAAAAGISNRVHGEHGRDMFDLQGKNRKYNLLRQAIRPLVKHYIPVSKDLERWLIDTVRVNPAIATQIYNGVDSVKFTPFTAPRINFGPPGFCPPDGFVIGAVGRMAEVKDYPNLVRAFLRMLELKPELHARARLVILGEGVARMACLALLKQSNAEHLAWLPGSRDDIADLMHQFDVFCLSSLGEGVSNTILEAMACGLPVIATAVGGNSELVDAGITGTLVPCADPKAMAHALLMYYQDSALTRTHGAAGRAKIEAHFSMSAMVRGYLGVYDTVLGNLK</sequence>
<reference evidence="2 3" key="1">
    <citation type="submission" date="2021-10" db="EMBL/GenBank/DDBJ databases">
        <authorList>
            <person name="Koch H."/>
        </authorList>
    </citation>
    <scope>NUCLEOTIDE SEQUENCE [LARGE SCALE GENOMIC DNA]</scope>
    <source>
        <strain evidence="2">6680</strain>
    </source>
</reference>
<dbReference type="Pfam" id="PF13692">
    <property type="entry name" value="Glyco_trans_1_4"/>
    <property type="match status" value="1"/>
</dbReference>
<keyword evidence="2" id="KW-0808">Transferase</keyword>
<evidence type="ECO:0000313" key="2">
    <source>
        <dbReference type="EMBL" id="CAG9933531.1"/>
    </source>
</evidence>
<dbReference type="SUPFAM" id="SSF53756">
    <property type="entry name" value="UDP-Glycosyltransferase/glycogen phosphorylase"/>
    <property type="match status" value="1"/>
</dbReference>
<protein>
    <submittedName>
        <fullName evidence="2">Glycosyl transferase family 1</fullName>
    </submittedName>
</protein>
<gene>
    <name evidence="2" type="ORF">NTG6680_2282</name>
</gene>
<dbReference type="Gene3D" id="3.40.50.2000">
    <property type="entry name" value="Glycogen Phosphorylase B"/>
    <property type="match status" value="2"/>
</dbReference>
<dbReference type="RefSeq" id="WP_239797292.1">
    <property type="nucleotide sequence ID" value="NZ_OU912926.1"/>
</dbReference>
<dbReference type="GO" id="GO:0016740">
    <property type="term" value="F:transferase activity"/>
    <property type="evidence" value="ECO:0007669"/>
    <property type="project" value="UniProtKB-KW"/>
</dbReference>
<dbReference type="EMBL" id="OU912926">
    <property type="protein sequence ID" value="CAG9933531.1"/>
    <property type="molecule type" value="Genomic_DNA"/>
</dbReference>
<organism evidence="2 3">
    <name type="scientific">Candidatus Nitrotoga arctica</name>
    <dbReference type="NCBI Taxonomy" id="453162"/>
    <lineage>
        <taxon>Bacteria</taxon>
        <taxon>Pseudomonadati</taxon>
        <taxon>Pseudomonadota</taxon>
        <taxon>Betaproteobacteria</taxon>
        <taxon>Nitrosomonadales</taxon>
        <taxon>Gallionellaceae</taxon>
        <taxon>Candidatus Nitrotoga</taxon>
    </lineage>
</organism>
<dbReference type="PANTHER" id="PTHR12526">
    <property type="entry name" value="GLYCOSYLTRANSFERASE"/>
    <property type="match status" value="1"/>
</dbReference>